<dbReference type="EMBL" id="JABZMI010000215">
    <property type="protein sequence ID" value="MBF1165486.1"/>
    <property type="molecule type" value="Genomic_DNA"/>
</dbReference>
<dbReference type="Proteomes" id="UP000718593">
    <property type="component" value="Unassembled WGS sequence"/>
</dbReference>
<proteinExistence type="predicted"/>
<dbReference type="AlphaFoldDB" id="A0A930BUI5"/>
<evidence type="ECO:0000256" key="1">
    <source>
        <dbReference type="SAM" id="Phobius"/>
    </source>
</evidence>
<protein>
    <submittedName>
        <fullName evidence="2">Uncharacterized protein</fullName>
    </submittedName>
</protein>
<keyword evidence="1" id="KW-0472">Membrane</keyword>
<evidence type="ECO:0000313" key="3">
    <source>
        <dbReference type="Proteomes" id="UP000718593"/>
    </source>
</evidence>
<comment type="caution">
    <text evidence="2">The sequence shown here is derived from an EMBL/GenBank/DDBJ whole genome shotgun (WGS) entry which is preliminary data.</text>
</comment>
<sequence>MNWPTWACLALGIGCALLAIRIGEEGVARYGRRVTVTEMIPLGLKGDRRLLLGGLAGWAMALSFAAAAWFAF</sequence>
<keyword evidence="1" id="KW-1133">Transmembrane helix</keyword>
<feature type="transmembrane region" description="Helical" evidence="1">
    <location>
        <begin position="50"/>
        <end position="71"/>
    </location>
</feature>
<organism evidence="2 3">
    <name type="scientific">Dechloromonas agitata</name>
    <dbReference type="NCBI Taxonomy" id="73030"/>
    <lineage>
        <taxon>Bacteria</taxon>
        <taxon>Pseudomonadati</taxon>
        <taxon>Pseudomonadota</taxon>
        <taxon>Betaproteobacteria</taxon>
        <taxon>Rhodocyclales</taxon>
        <taxon>Azonexaceae</taxon>
        <taxon>Dechloromonas</taxon>
    </lineage>
</organism>
<evidence type="ECO:0000313" key="2">
    <source>
        <dbReference type="EMBL" id="MBF1165486.1"/>
    </source>
</evidence>
<reference evidence="2" key="1">
    <citation type="submission" date="2020-04" db="EMBL/GenBank/DDBJ databases">
        <title>Deep metagenomics examines the oral microbiome during advanced dental caries in children, revealing novel taxa and co-occurrences with host molecules.</title>
        <authorList>
            <person name="Baker J.L."/>
            <person name="Morton J.T."/>
            <person name="Dinis M."/>
            <person name="Alvarez R."/>
            <person name="Tran N.C."/>
            <person name="Knight R."/>
            <person name="Edlund A."/>
        </authorList>
    </citation>
    <scope>NUCLEOTIDE SEQUENCE</scope>
    <source>
        <strain evidence="2">JCVI_32_bin.24</strain>
    </source>
</reference>
<gene>
    <name evidence="2" type="ORF">HXL68_10630</name>
</gene>
<keyword evidence="1" id="KW-0812">Transmembrane</keyword>
<accession>A0A930BUI5</accession>
<name>A0A930BUI5_9RHOO</name>